<evidence type="ECO:0000313" key="3">
    <source>
        <dbReference type="EMBL" id="CAH3123795.1"/>
    </source>
</evidence>
<evidence type="ECO:0000256" key="1">
    <source>
        <dbReference type="SAM" id="Coils"/>
    </source>
</evidence>
<protein>
    <submittedName>
        <fullName evidence="3">Uncharacterized protein</fullName>
    </submittedName>
</protein>
<feature type="coiled-coil region" evidence="1">
    <location>
        <begin position="62"/>
        <end position="89"/>
    </location>
</feature>
<gene>
    <name evidence="3" type="ORF">PMEA_00011526</name>
</gene>
<comment type="caution">
    <text evidence="3">The sequence shown here is derived from an EMBL/GenBank/DDBJ whole genome shotgun (WGS) entry which is preliminary data.</text>
</comment>
<dbReference type="Proteomes" id="UP001159428">
    <property type="component" value="Unassembled WGS sequence"/>
</dbReference>
<dbReference type="AlphaFoldDB" id="A0AAU9WRK2"/>
<name>A0AAU9WRK2_9CNID</name>
<keyword evidence="4" id="KW-1185">Reference proteome</keyword>
<evidence type="ECO:0000256" key="2">
    <source>
        <dbReference type="SAM" id="MobiDB-lite"/>
    </source>
</evidence>
<dbReference type="EMBL" id="CALNXJ010000020">
    <property type="protein sequence ID" value="CAH3123795.1"/>
    <property type="molecule type" value="Genomic_DNA"/>
</dbReference>
<keyword evidence="1" id="KW-0175">Coiled coil</keyword>
<feature type="compositionally biased region" description="Basic residues" evidence="2">
    <location>
        <begin position="140"/>
        <end position="149"/>
    </location>
</feature>
<evidence type="ECO:0000313" key="4">
    <source>
        <dbReference type="Proteomes" id="UP001159428"/>
    </source>
</evidence>
<accession>A0AAU9WRK2</accession>
<sequence>MKAKLKKLLQLPVDDDSVILVNEEEASTPAFNKNAKSVQEELDCLKSEVLNLWAHIKEKPKEEDLRSENSRLREIIISLKEENKKLVQERDSLSFALQIVSREAATQYRSTNNTFNEHTIVQSMDESTPCANKEQGFIVKSRKKERNRKTKELPTTP</sequence>
<reference evidence="3 4" key="1">
    <citation type="submission" date="2022-05" db="EMBL/GenBank/DDBJ databases">
        <authorList>
            <consortium name="Genoscope - CEA"/>
            <person name="William W."/>
        </authorList>
    </citation>
    <scope>NUCLEOTIDE SEQUENCE [LARGE SCALE GENOMIC DNA]</scope>
</reference>
<feature type="region of interest" description="Disordered" evidence="2">
    <location>
        <begin position="125"/>
        <end position="157"/>
    </location>
</feature>
<proteinExistence type="predicted"/>
<organism evidence="3 4">
    <name type="scientific">Pocillopora meandrina</name>
    <dbReference type="NCBI Taxonomy" id="46732"/>
    <lineage>
        <taxon>Eukaryota</taxon>
        <taxon>Metazoa</taxon>
        <taxon>Cnidaria</taxon>
        <taxon>Anthozoa</taxon>
        <taxon>Hexacorallia</taxon>
        <taxon>Scleractinia</taxon>
        <taxon>Astrocoeniina</taxon>
        <taxon>Pocilloporidae</taxon>
        <taxon>Pocillopora</taxon>
    </lineage>
</organism>